<dbReference type="RefSeq" id="WP_028529049.1">
    <property type="nucleotide sequence ID" value="NZ_CABLBR010000018.1"/>
</dbReference>
<dbReference type="InterPro" id="IPR003777">
    <property type="entry name" value="XdhC_CoxI"/>
</dbReference>
<evidence type="ECO:0000313" key="4">
    <source>
        <dbReference type="Proteomes" id="UP001060164"/>
    </source>
</evidence>
<dbReference type="Gene3D" id="3.40.50.720">
    <property type="entry name" value="NAD(P)-binding Rossmann-like Domain"/>
    <property type="match status" value="1"/>
</dbReference>
<gene>
    <name evidence="3" type="ORF">NQ502_15175</name>
</gene>
<feature type="domain" description="XdhC- CoxI" evidence="1">
    <location>
        <begin position="218"/>
        <end position="276"/>
    </location>
</feature>
<dbReference type="InterPro" id="IPR052698">
    <property type="entry name" value="MoCofactor_Util/Proc"/>
</dbReference>
<keyword evidence="4" id="KW-1185">Reference proteome</keyword>
<dbReference type="PANTHER" id="PTHR30388:SF6">
    <property type="entry name" value="XANTHINE DEHYDROGENASE SUBUNIT A-RELATED"/>
    <property type="match status" value="1"/>
</dbReference>
<protein>
    <submittedName>
        <fullName evidence="3">XdhC family protein</fullName>
    </submittedName>
</protein>
<proteinExistence type="predicted"/>
<feature type="domain" description="XdhC Rossmann" evidence="2">
    <location>
        <begin position="55"/>
        <end position="197"/>
    </location>
</feature>
<evidence type="ECO:0000259" key="1">
    <source>
        <dbReference type="Pfam" id="PF02625"/>
    </source>
</evidence>
<dbReference type="Pfam" id="PF02625">
    <property type="entry name" value="XdhC_CoxI"/>
    <property type="match status" value="1"/>
</dbReference>
<accession>A0ABY5VEL1</accession>
<dbReference type="Pfam" id="PF13478">
    <property type="entry name" value="XdhC_C"/>
    <property type="match status" value="1"/>
</dbReference>
<name>A0ABY5VEL1_9FIRM</name>
<dbReference type="PANTHER" id="PTHR30388">
    <property type="entry name" value="ALDEHYDE OXIDOREDUCTASE MOLYBDENUM COFACTOR ASSEMBLY PROTEIN"/>
    <property type="match status" value="1"/>
</dbReference>
<reference evidence="3" key="1">
    <citation type="journal article" date="2022" name="Cell">
        <title>Design, construction, and in vivo augmentation of a complex gut microbiome.</title>
        <authorList>
            <person name="Cheng A.G."/>
            <person name="Ho P.Y."/>
            <person name="Aranda-Diaz A."/>
            <person name="Jain S."/>
            <person name="Yu F.B."/>
            <person name="Meng X."/>
            <person name="Wang M."/>
            <person name="Iakiviak M."/>
            <person name="Nagashima K."/>
            <person name="Zhao A."/>
            <person name="Murugkar P."/>
            <person name="Patil A."/>
            <person name="Atabakhsh K."/>
            <person name="Weakley A."/>
            <person name="Yan J."/>
            <person name="Brumbaugh A.R."/>
            <person name="Higginbottom S."/>
            <person name="Dimas A."/>
            <person name="Shiver A.L."/>
            <person name="Deutschbauer A."/>
            <person name="Neff N."/>
            <person name="Sonnenburg J.L."/>
            <person name="Huang K.C."/>
            <person name="Fischbach M.A."/>
        </authorList>
    </citation>
    <scope>NUCLEOTIDE SEQUENCE</scope>
    <source>
        <strain evidence="3">DSM 19829</strain>
    </source>
</reference>
<dbReference type="Proteomes" id="UP001060164">
    <property type="component" value="Chromosome"/>
</dbReference>
<evidence type="ECO:0000313" key="3">
    <source>
        <dbReference type="EMBL" id="UWP58702.1"/>
    </source>
</evidence>
<organism evidence="3 4">
    <name type="scientific">Ruminococcus gauvreauii</name>
    <dbReference type="NCBI Taxonomy" id="438033"/>
    <lineage>
        <taxon>Bacteria</taxon>
        <taxon>Bacillati</taxon>
        <taxon>Bacillota</taxon>
        <taxon>Clostridia</taxon>
        <taxon>Eubacteriales</taxon>
        <taxon>Oscillospiraceae</taxon>
        <taxon>Ruminococcus</taxon>
    </lineage>
</organism>
<evidence type="ECO:0000259" key="2">
    <source>
        <dbReference type="Pfam" id="PF13478"/>
    </source>
</evidence>
<dbReference type="InterPro" id="IPR027051">
    <property type="entry name" value="XdhC_Rossmann_dom"/>
</dbReference>
<sequence length="307" mass="33610">MDYRGFYLELHRRMRREGMVPVTTYLSGARRGEKKFGTDRGNGCFSEDFQGQMTVVLCGAGHVSQASARIFRELEYRLIVVDDRVEYANAGRFPMADEIRCLNFETEFPDAQFPEHAYYVIVTRGHEHDYTCLRNVLTRSYGYIGMIGSRSKVKLSRERLAQEGFSAAQIDEVHAPVGLRIGGQTPAEIAVSIAAEIIQVKNAKSGSTLDSAVLEGLNQAKPSVMVTVTEKEGSSPRGRGSRMVVTSDGKNYGTIGGGAIEYAAVKRAAEVCRTKAFDTAGYDLSNSDAATLGMACGGRVEVMFEPL</sequence>
<dbReference type="EMBL" id="CP102290">
    <property type="protein sequence ID" value="UWP58702.1"/>
    <property type="molecule type" value="Genomic_DNA"/>
</dbReference>